<dbReference type="EMBL" id="JANPWB010000016">
    <property type="protein sequence ID" value="KAJ1081097.1"/>
    <property type="molecule type" value="Genomic_DNA"/>
</dbReference>
<gene>
    <name evidence="1" type="ORF">NDU88_001281</name>
</gene>
<protein>
    <submittedName>
        <fullName evidence="1">Uncharacterized protein</fullName>
    </submittedName>
</protein>
<comment type="caution">
    <text evidence="1">The sequence shown here is derived from an EMBL/GenBank/DDBJ whole genome shotgun (WGS) entry which is preliminary data.</text>
</comment>
<evidence type="ECO:0000313" key="1">
    <source>
        <dbReference type="EMBL" id="KAJ1081097.1"/>
    </source>
</evidence>
<proteinExistence type="predicted"/>
<feature type="non-terminal residue" evidence="1">
    <location>
        <position position="67"/>
    </location>
</feature>
<feature type="non-terminal residue" evidence="1">
    <location>
        <position position="1"/>
    </location>
</feature>
<reference evidence="1" key="1">
    <citation type="journal article" date="2022" name="bioRxiv">
        <title>Sequencing and chromosome-scale assembly of the giantPleurodeles waltlgenome.</title>
        <authorList>
            <person name="Brown T."/>
            <person name="Elewa A."/>
            <person name="Iarovenko S."/>
            <person name="Subramanian E."/>
            <person name="Araus A.J."/>
            <person name="Petzold A."/>
            <person name="Susuki M."/>
            <person name="Suzuki K.-i.T."/>
            <person name="Hayashi T."/>
            <person name="Toyoda A."/>
            <person name="Oliveira C."/>
            <person name="Osipova E."/>
            <person name="Leigh N.D."/>
            <person name="Simon A."/>
            <person name="Yun M.H."/>
        </authorList>
    </citation>
    <scope>NUCLEOTIDE SEQUENCE</scope>
    <source>
        <strain evidence="1">20211129_DDA</strain>
        <tissue evidence="1">Liver</tissue>
    </source>
</reference>
<evidence type="ECO:0000313" key="2">
    <source>
        <dbReference type="Proteomes" id="UP001066276"/>
    </source>
</evidence>
<dbReference type="Proteomes" id="UP001066276">
    <property type="component" value="Chromosome 12"/>
</dbReference>
<name>A0AAV7KR15_PLEWA</name>
<dbReference type="AlphaFoldDB" id="A0AAV7KR15"/>
<organism evidence="1 2">
    <name type="scientific">Pleurodeles waltl</name>
    <name type="common">Iberian ribbed newt</name>
    <dbReference type="NCBI Taxonomy" id="8319"/>
    <lineage>
        <taxon>Eukaryota</taxon>
        <taxon>Metazoa</taxon>
        <taxon>Chordata</taxon>
        <taxon>Craniata</taxon>
        <taxon>Vertebrata</taxon>
        <taxon>Euteleostomi</taxon>
        <taxon>Amphibia</taxon>
        <taxon>Batrachia</taxon>
        <taxon>Caudata</taxon>
        <taxon>Salamandroidea</taxon>
        <taxon>Salamandridae</taxon>
        <taxon>Pleurodelinae</taxon>
        <taxon>Pleurodeles</taxon>
    </lineage>
</organism>
<keyword evidence="2" id="KW-1185">Reference proteome</keyword>
<accession>A0AAV7KR15</accession>
<sequence length="67" mass="7203">VGSTVAWPANGEKGHIMQSHVYKEQRQTKALLACGSKAHIMECAAFQATRDNHGRNNTGKGEGGRLP</sequence>